<proteinExistence type="predicted"/>
<dbReference type="InterPro" id="IPR052963">
    <property type="entry name" value="Pantetheine_PDE"/>
</dbReference>
<dbReference type="Gene3D" id="3.60.21.10">
    <property type="match status" value="1"/>
</dbReference>
<comment type="caution">
    <text evidence="2">The sequence shown here is derived from an EMBL/GenBank/DDBJ whole genome shotgun (WGS) entry which is preliminary data.</text>
</comment>
<dbReference type="PANTHER" id="PTHR36492">
    <property type="match status" value="1"/>
</dbReference>
<dbReference type="InterPro" id="IPR022302">
    <property type="entry name" value="Phosphoesterase_putative"/>
</dbReference>
<dbReference type="Proteomes" id="UP000664857">
    <property type="component" value="Unassembled WGS sequence"/>
</dbReference>
<evidence type="ECO:0000313" key="3">
    <source>
        <dbReference type="Proteomes" id="UP000664857"/>
    </source>
</evidence>
<dbReference type="PANTHER" id="PTHR36492:SF2">
    <property type="entry name" value="[ACYL-CARRIER-PROTEIN] PHOSPHODIESTERASE PPTH"/>
    <property type="match status" value="1"/>
</dbReference>
<dbReference type="Pfam" id="PF00149">
    <property type="entry name" value="Metallophos"/>
    <property type="match status" value="1"/>
</dbReference>
<protein>
    <submittedName>
        <fullName evidence="2">Metallophosphoesterase</fullName>
    </submittedName>
</protein>
<dbReference type="RefSeq" id="WP_206968403.1">
    <property type="nucleotide sequence ID" value="NZ_JAFLVX010000046.1"/>
</dbReference>
<evidence type="ECO:0000259" key="1">
    <source>
        <dbReference type="Pfam" id="PF00149"/>
    </source>
</evidence>
<name>A0ABS3HW18_9ENTE</name>
<dbReference type="InterPro" id="IPR004843">
    <property type="entry name" value="Calcineurin-like_PHP"/>
</dbReference>
<sequence length="299" mass="34839">MGRLGIMSDLHVDINQFTPKELLVLTTVLKQQQVTHLHLAGDTANQVIRVLETVDFIEQQGIAITFNFGNHELPSITSPKEMEAYPDHRFLNLTTHPLNTNLVLLGLNGWYDYSFSLETNQQAILASKRRFWYDRLIERHMSDPEVMTHILENLTTVLNSLYQEGKEVILATHFVPQEQFIHYHTGKYERFNQINAFLGSQALGELINTSPHVKQVVFGHTHRQFESTVIHGTEYTAKPFGYFYEWQLTQTFMKSTNLMTQFNPMKVRKLLKTHQPAFNQFKEQHLAQEFTKKITLIDY</sequence>
<dbReference type="NCBIfam" id="TIGR03729">
    <property type="entry name" value="acc_ester"/>
    <property type="match status" value="1"/>
</dbReference>
<keyword evidence="3" id="KW-1185">Reference proteome</keyword>
<dbReference type="EMBL" id="JAFLVX010000046">
    <property type="protein sequence ID" value="MBO0477958.1"/>
    <property type="molecule type" value="Genomic_DNA"/>
</dbReference>
<accession>A0ABS3HW18</accession>
<dbReference type="SUPFAM" id="SSF56300">
    <property type="entry name" value="Metallo-dependent phosphatases"/>
    <property type="match status" value="1"/>
</dbReference>
<organism evidence="2 3">
    <name type="scientific">Candidatus Vagococcus giribetii</name>
    <dbReference type="NCBI Taxonomy" id="2230876"/>
    <lineage>
        <taxon>Bacteria</taxon>
        <taxon>Bacillati</taxon>
        <taxon>Bacillota</taxon>
        <taxon>Bacilli</taxon>
        <taxon>Lactobacillales</taxon>
        <taxon>Enterococcaceae</taxon>
        <taxon>Vagococcus</taxon>
    </lineage>
</organism>
<dbReference type="InterPro" id="IPR029052">
    <property type="entry name" value="Metallo-depent_PP-like"/>
</dbReference>
<gene>
    <name evidence="2" type="ORF">DOK76_12865</name>
</gene>
<reference evidence="2 3" key="1">
    <citation type="submission" date="2021-03" db="EMBL/GenBank/DDBJ databases">
        <title>Enterococcal diversity collection.</title>
        <authorList>
            <person name="Gilmore M.S."/>
            <person name="Schwartzman J."/>
            <person name="Van Tyne D."/>
            <person name="Martin M."/>
            <person name="Earl A.M."/>
            <person name="Manson A.L."/>
            <person name="Straub T."/>
            <person name="Salamzade R."/>
            <person name="Saavedra J."/>
            <person name="Lebreton F."/>
            <person name="Prichula J."/>
            <person name="Schaufler K."/>
            <person name="Gaca A."/>
            <person name="Sgardioli B."/>
            <person name="Wagenaar J."/>
            <person name="Strong T."/>
        </authorList>
    </citation>
    <scope>NUCLEOTIDE SEQUENCE [LARGE SCALE GENOMIC DNA]</scope>
    <source>
        <strain evidence="2 3">DIV0080</strain>
    </source>
</reference>
<feature type="domain" description="Calcineurin-like phosphoesterase" evidence="1">
    <location>
        <begin position="3"/>
        <end position="223"/>
    </location>
</feature>
<evidence type="ECO:0000313" key="2">
    <source>
        <dbReference type="EMBL" id="MBO0477958.1"/>
    </source>
</evidence>